<dbReference type="InterPro" id="IPR001709">
    <property type="entry name" value="Flavoprot_Pyr_Nucl_cyt_Rdtase"/>
</dbReference>
<dbReference type="InterPro" id="IPR039261">
    <property type="entry name" value="FNR_nucleotide-bd"/>
</dbReference>
<evidence type="ECO:0000256" key="4">
    <source>
        <dbReference type="ARBA" id="ARBA00022630"/>
    </source>
</evidence>
<keyword evidence="13" id="KW-1185">Reference proteome</keyword>
<keyword evidence="5" id="KW-0547">Nucleotide-binding</keyword>
<keyword evidence="7" id="KW-0521">NADP</keyword>
<dbReference type="GO" id="GO:0004324">
    <property type="term" value="F:ferredoxin-NADP+ reductase activity"/>
    <property type="evidence" value="ECO:0007669"/>
    <property type="project" value="UniProtKB-EC"/>
</dbReference>
<dbReference type="SUPFAM" id="SSF52343">
    <property type="entry name" value="Ferredoxin reductase-like, C-terminal NADP-linked domain"/>
    <property type="match status" value="1"/>
</dbReference>
<comment type="catalytic activity">
    <reaction evidence="10">
        <text>2 reduced [2Fe-2S]-[ferredoxin] + NADP(+) + H(+) = 2 oxidized [2Fe-2S]-[ferredoxin] + NADPH</text>
        <dbReference type="Rhea" id="RHEA:20125"/>
        <dbReference type="Rhea" id="RHEA-COMP:10000"/>
        <dbReference type="Rhea" id="RHEA-COMP:10001"/>
        <dbReference type="ChEBI" id="CHEBI:15378"/>
        <dbReference type="ChEBI" id="CHEBI:33737"/>
        <dbReference type="ChEBI" id="CHEBI:33738"/>
        <dbReference type="ChEBI" id="CHEBI:57783"/>
        <dbReference type="ChEBI" id="CHEBI:58349"/>
        <dbReference type="EC" id="1.18.1.2"/>
    </reaction>
</comment>
<dbReference type="PRINTS" id="PR00410">
    <property type="entry name" value="PHEHYDRXLASE"/>
</dbReference>
<dbReference type="Pfam" id="PF00970">
    <property type="entry name" value="FAD_binding_6"/>
    <property type="match status" value="1"/>
</dbReference>
<keyword evidence="6" id="KW-0274">FAD</keyword>
<sequence length="247" mass="27820">MATWITGTVVENKRWHADLFSLRVKTDPFDFIAGQFVRLGMPGPEKRIQRAYSLVNSPDDPILDFLVTTVPDGELSPRLDQLQPGDTLEVSQPASGFFILSEIPDGKTLWLIGTGTGIGPYFSMLGTDEPWQRYEKIYLIHGVRTEADLCYQDKVRQWQSRYPEQLVYQPVVTREPVIGALHARIPSLIHSGELEHATGGTLDENAQIMLCGNPQMITDAKAELAARDLNINLRRKPGNVTVEQYWK</sequence>
<dbReference type="InterPro" id="IPR051930">
    <property type="entry name" value="FNR_type-1"/>
</dbReference>
<dbReference type="InterPro" id="IPR017938">
    <property type="entry name" value="Riboflavin_synthase-like_b-brl"/>
</dbReference>
<dbReference type="InterPro" id="IPR017927">
    <property type="entry name" value="FAD-bd_FR_type"/>
</dbReference>
<evidence type="ECO:0000256" key="1">
    <source>
        <dbReference type="ARBA" id="ARBA00001974"/>
    </source>
</evidence>
<dbReference type="PROSITE" id="PS51384">
    <property type="entry name" value="FAD_FR"/>
    <property type="match status" value="1"/>
</dbReference>
<dbReference type="AlphaFoldDB" id="A0A552X0H5"/>
<comment type="cofactor">
    <cofactor evidence="9">
        <name>[2Fe-2S] cluster</name>
        <dbReference type="ChEBI" id="CHEBI:190135"/>
    </cofactor>
</comment>
<dbReference type="GO" id="GO:0034599">
    <property type="term" value="P:cellular response to oxidative stress"/>
    <property type="evidence" value="ECO:0007669"/>
    <property type="project" value="TreeGrafter"/>
</dbReference>
<dbReference type="PANTHER" id="PTHR47878">
    <property type="entry name" value="OXIDOREDUCTASE FAD/NAD(P)-BINDING DOMAIN PROTEIN"/>
    <property type="match status" value="1"/>
</dbReference>
<dbReference type="CDD" id="cd06195">
    <property type="entry name" value="FNR1"/>
    <property type="match status" value="1"/>
</dbReference>
<comment type="cofactor">
    <cofactor evidence="1">
        <name>FAD</name>
        <dbReference type="ChEBI" id="CHEBI:57692"/>
    </cofactor>
</comment>
<keyword evidence="4" id="KW-0285">Flavoprotein</keyword>
<dbReference type="GO" id="GO:0000166">
    <property type="term" value="F:nucleotide binding"/>
    <property type="evidence" value="ECO:0007669"/>
    <property type="project" value="UniProtKB-KW"/>
</dbReference>
<dbReference type="PRINTS" id="PR00371">
    <property type="entry name" value="FPNCR"/>
</dbReference>
<protein>
    <recommendedName>
        <fullName evidence="3">ferredoxin--NADP(+) reductase</fullName>
        <ecNumber evidence="3">1.18.1.2</ecNumber>
    </recommendedName>
</protein>
<dbReference type="InterPro" id="IPR008333">
    <property type="entry name" value="Cbr1-like_FAD-bd_dom"/>
</dbReference>
<evidence type="ECO:0000256" key="9">
    <source>
        <dbReference type="ARBA" id="ARBA00034078"/>
    </source>
</evidence>
<evidence type="ECO:0000256" key="5">
    <source>
        <dbReference type="ARBA" id="ARBA00022741"/>
    </source>
</evidence>
<reference evidence="12 13" key="1">
    <citation type="submission" date="2019-07" db="EMBL/GenBank/DDBJ databases">
        <authorList>
            <person name="Yang M."/>
            <person name="Zhao D."/>
            <person name="Xiang H."/>
        </authorList>
    </citation>
    <scope>NUCLEOTIDE SEQUENCE [LARGE SCALE GENOMIC DNA]</scope>
    <source>
        <strain evidence="12 13">IM1326</strain>
    </source>
</reference>
<dbReference type="Gene3D" id="3.40.50.80">
    <property type="entry name" value="Nucleotide-binding domain of ferredoxin-NADP reductase (FNR) module"/>
    <property type="match status" value="1"/>
</dbReference>
<evidence type="ECO:0000259" key="11">
    <source>
        <dbReference type="PROSITE" id="PS51384"/>
    </source>
</evidence>
<dbReference type="OrthoDB" id="9784483at2"/>
<evidence type="ECO:0000256" key="8">
    <source>
        <dbReference type="ARBA" id="ARBA00023002"/>
    </source>
</evidence>
<proteinExistence type="inferred from homology"/>
<dbReference type="EC" id="1.18.1.2" evidence="3"/>
<dbReference type="GO" id="GO:0042167">
    <property type="term" value="P:heme catabolic process"/>
    <property type="evidence" value="ECO:0007669"/>
    <property type="project" value="TreeGrafter"/>
</dbReference>
<dbReference type="Proteomes" id="UP000320359">
    <property type="component" value="Unassembled WGS sequence"/>
</dbReference>
<accession>A0A552X0H5</accession>
<dbReference type="Pfam" id="PF00175">
    <property type="entry name" value="NAD_binding_1"/>
    <property type="match status" value="1"/>
</dbReference>
<dbReference type="PANTHER" id="PTHR47878:SF1">
    <property type="entry name" value="FLAVODOXIN_FERREDOXIN--NADP REDUCTASE"/>
    <property type="match status" value="1"/>
</dbReference>
<dbReference type="SUPFAM" id="SSF63380">
    <property type="entry name" value="Riboflavin synthase domain-like"/>
    <property type="match status" value="1"/>
</dbReference>
<dbReference type="Gene3D" id="2.40.30.10">
    <property type="entry name" value="Translation factors"/>
    <property type="match status" value="1"/>
</dbReference>
<name>A0A552X0H5_9GAMM</name>
<evidence type="ECO:0000256" key="2">
    <source>
        <dbReference type="ARBA" id="ARBA00008312"/>
    </source>
</evidence>
<organism evidence="12 13">
    <name type="scientific">Aliidiomarina halalkaliphila</name>
    <dbReference type="NCBI Taxonomy" id="2593535"/>
    <lineage>
        <taxon>Bacteria</taxon>
        <taxon>Pseudomonadati</taxon>
        <taxon>Pseudomonadota</taxon>
        <taxon>Gammaproteobacteria</taxon>
        <taxon>Alteromonadales</taxon>
        <taxon>Idiomarinaceae</taxon>
        <taxon>Aliidiomarina</taxon>
    </lineage>
</organism>
<evidence type="ECO:0000256" key="7">
    <source>
        <dbReference type="ARBA" id="ARBA00022857"/>
    </source>
</evidence>
<dbReference type="InterPro" id="IPR001433">
    <property type="entry name" value="OxRdtase_FAD/NAD-bd"/>
</dbReference>
<evidence type="ECO:0000313" key="12">
    <source>
        <dbReference type="EMBL" id="TRW48445.1"/>
    </source>
</evidence>
<dbReference type="InterPro" id="IPR033892">
    <property type="entry name" value="FNR_bac"/>
</dbReference>
<evidence type="ECO:0000256" key="10">
    <source>
        <dbReference type="ARBA" id="ARBA00047776"/>
    </source>
</evidence>
<keyword evidence="8" id="KW-0560">Oxidoreductase</keyword>
<evidence type="ECO:0000256" key="6">
    <source>
        <dbReference type="ARBA" id="ARBA00022827"/>
    </source>
</evidence>
<evidence type="ECO:0000256" key="3">
    <source>
        <dbReference type="ARBA" id="ARBA00013223"/>
    </source>
</evidence>
<evidence type="ECO:0000313" key="13">
    <source>
        <dbReference type="Proteomes" id="UP000320359"/>
    </source>
</evidence>
<comment type="caution">
    <text evidence="12">The sequence shown here is derived from an EMBL/GenBank/DDBJ whole genome shotgun (WGS) entry which is preliminary data.</text>
</comment>
<feature type="domain" description="FAD-binding FR-type" evidence="11">
    <location>
        <begin position="2"/>
        <end position="100"/>
    </location>
</feature>
<gene>
    <name evidence="12" type="ORF">FM042_09755</name>
</gene>
<dbReference type="RefSeq" id="WP_143236237.1">
    <property type="nucleotide sequence ID" value="NZ_VJWL01000003.1"/>
</dbReference>
<comment type="similarity">
    <text evidence="2">Belongs to the ferredoxin--NADP reductase type 1 family.</text>
</comment>
<dbReference type="EMBL" id="VJWL01000003">
    <property type="protein sequence ID" value="TRW48445.1"/>
    <property type="molecule type" value="Genomic_DNA"/>
</dbReference>